<name>A0A7S0XMB2_9STRA</name>
<dbReference type="Pfam" id="PF00155">
    <property type="entry name" value="Aminotran_1_2"/>
    <property type="match status" value="1"/>
</dbReference>
<dbReference type="InterPro" id="IPR015424">
    <property type="entry name" value="PyrdxlP-dep_Trfase"/>
</dbReference>
<evidence type="ECO:0000256" key="1">
    <source>
        <dbReference type="ARBA" id="ARBA00001933"/>
    </source>
</evidence>
<keyword evidence="4" id="KW-0663">Pyridoxal phosphate</keyword>
<dbReference type="PANTHER" id="PTHR42790">
    <property type="entry name" value="AMINOTRANSFERASE"/>
    <property type="match status" value="1"/>
</dbReference>
<organism evidence="6">
    <name type="scientific">Chrysocystis fragilis</name>
    <dbReference type="NCBI Taxonomy" id="1411660"/>
    <lineage>
        <taxon>Eukaryota</taxon>
        <taxon>Sar</taxon>
        <taxon>Stramenopiles</taxon>
        <taxon>Ochrophyta</taxon>
        <taxon>Pelagophyceae</taxon>
        <taxon>Sarcinochrysidales</taxon>
        <taxon>Chrysocystaceae</taxon>
        <taxon>Chrysocystis</taxon>
    </lineage>
</organism>
<dbReference type="SUPFAM" id="SSF53383">
    <property type="entry name" value="PLP-dependent transferases"/>
    <property type="match status" value="1"/>
</dbReference>
<dbReference type="InterPro" id="IPR015421">
    <property type="entry name" value="PyrdxlP-dep_Trfase_major"/>
</dbReference>
<keyword evidence="3" id="KW-0808">Transferase</keyword>
<protein>
    <recommendedName>
        <fullName evidence="5">Aminotransferase class I/classII large domain-containing protein</fullName>
    </recommendedName>
</protein>
<dbReference type="PANTHER" id="PTHR42790:SF19">
    <property type="entry name" value="KYNURENINE_ALPHA-AMINOADIPATE AMINOTRANSFERASE, MITOCHONDRIAL"/>
    <property type="match status" value="1"/>
</dbReference>
<reference evidence="6" key="1">
    <citation type="submission" date="2021-01" db="EMBL/GenBank/DDBJ databases">
        <authorList>
            <person name="Corre E."/>
            <person name="Pelletier E."/>
            <person name="Niang G."/>
            <person name="Scheremetjew M."/>
            <person name="Finn R."/>
            <person name="Kale V."/>
            <person name="Holt S."/>
            <person name="Cochrane G."/>
            <person name="Meng A."/>
            <person name="Brown T."/>
            <person name="Cohen L."/>
        </authorList>
    </citation>
    <scope>NUCLEOTIDE SEQUENCE</scope>
    <source>
        <strain evidence="6">CCMP3189</strain>
    </source>
</reference>
<feature type="domain" description="Aminotransferase class I/classII large" evidence="5">
    <location>
        <begin position="33"/>
        <end position="334"/>
    </location>
</feature>
<dbReference type="AlphaFoldDB" id="A0A7S0XMB2"/>
<dbReference type="InterPro" id="IPR004839">
    <property type="entry name" value="Aminotransferase_I/II_large"/>
</dbReference>
<dbReference type="Gene3D" id="3.40.640.10">
    <property type="entry name" value="Type I PLP-dependent aspartate aminotransferase-like (Major domain)"/>
    <property type="match status" value="1"/>
</dbReference>
<gene>
    <name evidence="6" type="ORF">CFRA1165_LOCUS711</name>
</gene>
<dbReference type="GO" id="GO:1901605">
    <property type="term" value="P:alpha-amino acid metabolic process"/>
    <property type="evidence" value="ECO:0007669"/>
    <property type="project" value="TreeGrafter"/>
</dbReference>
<dbReference type="InterPro" id="IPR050859">
    <property type="entry name" value="Class-I_PLP-dep_aminotransf"/>
</dbReference>
<proteinExistence type="predicted"/>
<accession>A0A7S0XMB2</accession>
<comment type="cofactor">
    <cofactor evidence="1">
        <name>pyridoxal 5'-phosphate</name>
        <dbReference type="ChEBI" id="CHEBI:597326"/>
    </cofactor>
</comment>
<keyword evidence="2" id="KW-0032">Aminotransferase</keyword>
<evidence type="ECO:0000259" key="5">
    <source>
        <dbReference type="Pfam" id="PF00155"/>
    </source>
</evidence>
<dbReference type="EMBL" id="HBFH01001086">
    <property type="protein sequence ID" value="CAD8731021.1"/>
    <property type="molecule type" value="Transcribed_RNA"/>
</dbReference>
<dbReference type="GO" id="GO:0030170">
    <property type="term" value="F:pyridoxal phosphate binding"/>
    <property type="evidence" value="ECO:0007669"/>
    <property type="project" value="InterPro"/>
</dbReference>
<sequence>MQYHPGSGTSRLTSELLRVQRELHGEGEFGVCCTCGNTDALVKTLELLTEPGDTVLVEAYTWPGFLSMLGPRRRRAVGVAIDERGALPRALDAALATLEQEEGPKQRLFYTIPTGHNPTGMTVDLERKKQLYDVCRRRGVVVLEDDPYYFLEFNDPSASFLSLDTDGRVVRLDSAAKIVAPGLRLGWASASPAFVEKYRLFSEGSTQFPSGLSQTALLHLLTDRDKWTAHLRHVVDDYRRRRDLLADALAAELDPALATFQLPASGMFFWLKQLVTPDAADLQDDFVDAGVAVVPGRCFRSTFGADKARDADTSVDPCPYLRLTFAFGQDHHIRTGVRRVAQVLKRRANA</sequence>
<dbReference type="GO" id="GO:0008483">
    <property type="term" value="F:transaminase activity"/>
    <property type="evidence" value="ECO:0007669"/>
    <property type="project" value="UniProtKB-KW"/>
</dbReference>
<evidence type="ECO:0000313" key="6">
    <source>
        <dbReference type="EMBL" id="CAD8731021.1"/>
    </source>
</evidence>
<evidence type="ECO:0000256" key="2">
    <source>
        <dbReference type="ARBA" id="ARBA00022576"/>
    </source>
</evidence>
<dbReference type="CDD" id="cd00609">
    <property type="entry name" value="AAT_like"/>
    <property type="match status" value="1"/>
</dbReference>
<evidence type="ECO:0000256" key="3">
    <source>
        <dbReference type="ARBA" id="ARBA00022679"/>
    </source>
</evidence>
<evidence type="ECO:0000256" key="4">
    <source>
        <dbReference type="ARBA" id="ARBA00022898"/>
    </source>
</evidence>